<evidence type="ECO:0000313" key="5">
    <source>
        <dbReference type="EMBL" id="MTD58743.1"/>
    </source>
</evidence>
<sequence>MALPLHGHELFRSTDLDDVRTRVSQVLCPHQLGIRERGGVLDAQMNSLALGDVTLNYVHYRTAMWVDPGCTKDFIALQLPVRGRARVRCGVEEIDTTPGLMLVSRADEPMRMELSADAQVMLTKMSWPFLLDTLNALIGAEVIRPLRFDLGMNIQLEPQKLWFQLLALCYRRASRPDWIPRRRLSGPHLLELLAIGLLRSQPNTYSEIFDAAPEPAPQRTVRQAMTVLDETPDRPHTDCSLARALGVSALALGAAFQTYCGTTVHGYLFHVRMRRAHADLCTGEADVTVEQVARRWGFTLAGFQGCYQREFGEAPNETLLRH</sequence>
<dbReference type="PROSITE" id="PS01124">
    <property type="entry name" value="HTH_ARAC_FAMILY_2"/>
    <property type="match status" value="1"/>
</dbReference>
<dbReference type="GO" id="GO:0043565">
    <property type="term" value="F:sequence-specific DNA binding"/>
    <property type="evidence" value="ECO:0007669"/>
    <property type="project" value="InterPro"/>
</dbReference>
<comment type="caution">
    <text evidence="5">The sequence shown here is derived from an EMBL/GenBank/DDBJ whole genome shotgun (WGS) entry which is preliminary data.</text>
</comment>
<dbReference type="InterPro" id="IPR035418">
    <property type="entry name" value="AraC-bd_2"/>
</dbReference>
<evidence type="ECO:0000256" key="3">
    <source>
        <dbReference type="ARBA" id="ARBA00023163"/>
    </source>
</evidence>
<dbReference type="OrthoDB" id="5464689at2"/>
<dbReference type="RefSeq" id="WP_154760808.1">
    <property type="nucleotide sequence ID" value="NZ_WMBA01000075.1"/>
</dbReference>
<dbReference type="PANTHER" id="PTHR47893:SF1">
    <property type="entry name" value="REGULATORY PROTEIN PCHR"/>
    <property type="match status" value="1"/>
</dbReference>
<gene>
    <name evidence="5" type="ORF">GKO32_32895</name>
</gene>
<dbReference type="PROSITE" id="PS00041">
    <property type="entry name" value="HTH_ARAC_FAMILY_1"/>
    <property type="match status" value="1"/>
</dbReference>
<dbReference type="SMART" id="SM00342">
    <property type="entry name" value="HTH_ARAC"/>
    <property type="match status" value="1"/>
</dbReference>
<evidence type="ECO:0000259" key="4">
    <source>
        <dbReference type="PROSITE" id="PS01124"/>
    </source>
</evidence>
<dbReference type="AlphaFoldDB" id="A0A6N7ZAI6"/>
<dbReference type="Gene3D" id="1.10.10.60">
    <property type="entry name" value="Homeodomain-like"/>
    <property type="match status" value="1"/>
</dbReference>
<dbReference type="Proteomes" id="UP000440096">
    <property type="component" value="Unassembled WGS sequence"/>
</dbReference>
<keyword evidence="3" id="KW-0804">Transcription</keyword>
<name>A0A6N7ZAI6_9PSEU</name>
<dbReference type="PANTHER" id="PTHR47893">
    <property type="entry name" value="REGULATORY PROTEIN PCHR"/>
    <property type="match status" value="1"/>
</dbReference>
<dbReference type="Pfam" id="PF14525">
    <property type="entry name" value="AraC_binding_2"/>
    <property type="match status" value="1"/>
</dbReference>
<reference evidence="5 6" key="1">
    <citation type="submission" date="2019-11" db="EMBL/GenBank/DDBJ databases">
        <title>Draft genome of Amycolatopsis RM579.</title>
        <authorList>
            <person name="Duangmal K."/>
            <person name="Mingma R."/>
        </authorList>
    </citation>
    <scope>NUCLEOTIDE SEQUENCE [LARGE SCALE GENOMIC DNA]</scope>
    <source>
        <strain evidence="5 6">RM579</strain>
    </source>
</reference>
<evidence type="ECO:0000256" key="2">
    <source>
        <dbReference type="ARBA" id="ARBA00023125"/>
    </source>
</evidence>
<dbReference type="InterPro" id="IPR018060">
    <property type="entry name" value="HTH_AraC"/>
</dbReference>
<dbReference type="EMBL" id="WMBA01000075">
    <property type="protein sequence ID" value="MTD58743.1"/>
    <property type="molecule type" value="Genomic_DNA"/>
</dbReference>
<organism evidence="5 6">
    <name type="scientific">Amycolatopsis pithecellobii</name>
    <dbReference type="NCBI Taxonomy" id="664692"/>
    <lineage>
        <taxon>Bacteria</taxon>
        <taxon>Bacillati</taxon>
        <taxon>Actinomycetota</taxon>
        <taxon>Actinomycetes</taxon>
        <taxon>Pseudonocardiales</taxon>
        <taxon>Pseudonocardiaceae</taxon>
        <taxon>Amycolatopsis</taxon>
    </lineage>
</organism>
<dbReference type="GO" id="GO:0003700">
    <property type="term" value="F:DNA-binding transcription factor activity"/>
    <property type="evidence" value="ECO:0007669"/>
    <property type="project" value="InterPro"/>
</dbReference>
<keyword evidence="2" id="KW-0238">DNA-binding</keyword>
<dbReference type="Pfam" id="PF12833">
    <property type="entry name" value="HTH_18"/>
    <property type="match status" value="1"/>
</dbReference>
<dbReference type="InterPro" id="IPR018062">
    <property type="entry name" value="HTH_AraC-typ_CS"/>
</dbReference>
<accession>A0A6N7ZAI6</accession>
<protein>
    <submittedName>
        <fullName evidence="5">Helix-turn-helix domain-containing protein</fullName>
    </submittedName>
</protein>
<keyword evidence="1" id="KW-0805">Transcription regulation</keyword>
<proteinExistence type="predicted"/>
<dbReference type="InterPro" id="IPR053142">
    <property type="entry name" value="PchR_regulatory_protein"/>
</dbReference>
<keyword evidence="6" id="KW-1185">Reference proteome</keyword>
<evidence type="ECO:0000256" key="1">
    <source>
        <dbReference type="ARBA" id="ARBA00023015"/>
    </source>
</evidence>
<evidence type="ECO:0000313" key="6">
    <source>
        <dbReference type="Proteomes" id="UP000440096"/>
    </source>
</evidence>
<feature type="domain" description="HTH araC/xylS-type" evidence="4">
    <location>
        <begin position="222"/>
        <end position="321"/>
    </location>
</feature>